<feature type="initiator methionine" description="Removed" evidence="8">
    <location>
        <position position="1"/>
    </location>
</feature>
<dbReference type="Proteomes" id="UP001304461">
    <property type="component" value="Unassembled WGS sequence"/>
</dbReference>
<evidence type="ECO:0000256" key="6">
    <source>
        <dbReference type="ARBA" id="ARBA00022737"/>
    </source>
</evidence>
<comment type="subunit">
    <text evidence="8">Homodimer.</text>
</comment>
<dbReference type="SUPFAM" id="SSF53697">
    <property type="entry name" value="SIS domain"/>
    <property type="match status" value="1"/>
</dbReference>
<reference evidence="11 12" key="1">
    <citation type="submission" date="2023-12" db="EMBL/GenBank/DDBJ databases">
        <title>Baltic Sea Cyanobacteria.</title>
        <authorList>
            <person name="Delbaje E."/>
            <person name="Fewer D.P."/>
            <person name="Shishido T.K."/>
        </authorList>
    </citation>
    <scope>NUCLEOTIDE SEQUENCE [LARGE SCALE GENOMIC DNA]</scope>
    <source>
        <strain evidence="11 12">UHCC 0139</strain>
    </source>
</reference>
<feature type="domain" description="Glutamine amidotransferase type-2" evidence="9">
    <location>
        <begin position="2"/>
        <end position="228"/>
    </location>
</feature>
<dbReference type="CDD" id="cd00714">
    <property type="entry name" value="GFAT"/>
    <property type="match status" value="1"/>
</dbReference>
<dbReference type="InterPro" id="IPR005855">
    <property type="entry name" value="GFAT"/>
</dbReference>
<dbReference type="InterPro" id="IPR035490">
    <property type="entry name" value="GlmS/FrlB_SIS"/>
</dbReference>
<comment type="subcellular location">
    <subcellularLocation>
        <location evidence="8">Cytoplasm</location>
    </subcellularLocation>
</comment>
<dbReference type="CDD" id="cd05009">
    <property type="entry name" value="SIS_GlmS_GlmD_2"/>
    <property type="match status" value="1"/>
</dbReference>
<dbReference type="PROSITE" id="PS51278">
    <property type="entry name" value="GATASE_TYPE_2"/>
    <property type="match status" value="1"/>
</dbReference>
<evidence type="ECO:0000256" key="3">
    <source>
        <dbReference type="ARBA" id="ARBA00016090"/>
    </source>
</evidence>
<dbReference type="HAMAP" id="MF_00164">
    <property type="entry name" value="GlmS"/>
    <property type="match status" value="1"/>
</dbReference>
<evidence type="ECO:0000256" key="4">
    <source>
        <dbReference type="ARBA" id="ARBA00022576"/>
    </source>
</evidence>
<dbReference type="PANTHER" id="PTHR10937:SF0">
    <property type="entry name" value="GLUTAMINE--FRUCTOSE-6-PHOSPHATE TRANSAMINASE (ISOMERIZING)"/>
    <property type="match status" value="1"/>
</dbReference>
<keyword evidence="4 8" id="KW-0032">Aminotransferase</keyword>
<evidence type="ECO:0000313" key="11">
    <source>
        <dbReference type="EMBL" id="MEA5392680.1"/>
    </source>
</evidence>
<dbReference type="InterPro" id="IPR047084">
    <property type="entry name" value="GFAT_N"/>
</dbReference>
<sequence length="632" mass="67997">MCGIVALIGSREAAPQLLEGLRQLEYRGYDSAGIATVDGAGLHCLKAEGKLVNLTARFEERGAPGQCGIGHTRWATHGKPEERNAHPHLDGSGQLAVVQNGIIENHRSLREELQAEGVEFRSDTDTEVIPHLIARRLRQRQAEGAKASPALLLEALQQVLPLLHGAYALAVVWAAVPGAVVVARRQAPLLIGLGEGEFLCASDTPALAGFTRTILPLEDGEVALLTPLGIELYDGQGARVQRNPTLLVGTEHVADKRSFRHFMHKEIHEQPETVALWVARHLPEGALVALPLDESVYEGVERIQILACGTSRHAAQVGAHLLEQLAGLPTAVFYASEFRYAPPPLEPHTLTIGVTQSGETADTLAALAMEQDRRFLVADPAYAPRLLGITNRPESSLGRLVPHLLDIGAGIEVGVAATKTFLGQLLAFYGLALAFAERRGGTAHPLGGGRTPAQLRELVEQLRALPAVLQRLVDDHDRCCAELAHLFADTQDVIFLGRGINYPIAMEGALKLKEISYIHAEGYPAGEMKHGPIALLDARVPVVSIAVPGTVFEKVLSNAQEAKARDAQLIGVAPACPDTELFDVLLPLPEVDELLSPLLTVIPMQLLSYHIAAHRGLDVDQPRNLAKSVTVE</sequence>
<evidence type="ECO:0000256" key="8">
    <source>
        <dbReference type="HAMAP-Rule" id="MF_00164"/>
    </source>
</evidence>
<feature type="domain" description="SIS" evidence="10">
    <location>
        <begin position="292"/>
        <end position="441"/>
    </location>
</feature>
<keyword evidence="5 8" id="KW-0808">Transferase</keyword>
<dbReference type="RefSeq" id="WP_323306617.1">
    <property type="nucleotide sequence ID" value="NZ_JAYGHX010000014.1"/>
</dbReference>
<proteinExistence type="inferred from homology"/>
<feature type="active site" description="For Fru-6P isomerization activity" evidence="8">
    <location>
        <position position="627"/>
    </location>
</feature>
<comment type="function">
    <text evidence="8">Catalyzes the first step in hexosamine metabolism, converting fructose-6P into glucosamine-6P using glutamine as a nitrogen source.</text>
</comment>
<protein>
    <recommendedName>
        <fullName evidence="3 8">Glutamine--fructose-6-phosphate aminotransferase [isomerizing]</fullName>
        <ecNumber evidence="2 8">2.6.1.16</ecNumber>
    </recommendedName>
    <alternativeName>
        <fullName evidence="8">D-fructose-6-phosphate amidotransferase</fullName>
    </alternativeName>
    <alternativeName>
        <fullName evidence="8">GFAT</fullName>
    </alternativeName>
    <alternativeName>
        <fullName evidence="8">Glucosamine-6-phosphate synthase</fullName>
    </alternativeName>
    <alternativeName>
        <fullName evidence="8">Hexosephosphate aminotransferase</fullName>
    </alternativeName>
    <alternativeName>
        <fullName evidence="8">L-glutamine--D-fructose-6-phosphate amidotransferase</fullName>
    </alternativeName>
</protein>
<dbReference type="NCBIfam" id="NF001484">
    <property type="entry name" value="PRK00331.1"/>
    <property type="match status" value="1"/>
</dbReference>
<evidence type="ECO:0000313" key="12">
    <source>
        <dbReference type="Proteomes" id="UP001304461"/>
    </source>
</evidence>
<organism evidence="11 12">
    <name type="scientific">Cyanobium gracile UHCC 0139</name>
    <dbReference type="NCBI Taxonomy" id="3110308"/>
    <lineage>
        <taxon>Bacteria</taxon>
        <taxon>Bacillati</taxon>
        <taxon>Cyanobacteriota</taxon>
        <taxon>Cyanophyceae</taxon>
        <taxon>Synechococcales</taxon>
        <taxon>Prochlorococcaceae</taxon>
        <taxon>Cyanobium</taxon>
    </lineage>
</organism>
<dbReference type="SUPFAM" id="SSF56235">
    <property type="entry name" value="N-terminal nucleophile aminohydrolases (Ntn hydrolases)"/>
    <property type="match status" value="1"/>
</dbReference>
<keyword evidence="12" id="KW-1185">Reference proteome</keyword>
<name>A0ABU5RY25_9CYAN</name>
<dbReference type="NCBIfam" id="TIGR01135">
    <property type="entry name" value="glmS"/>
    <property type="match status" value="1"/>
</dbReference>
<dbReference type="Gene3D" id="3.60.20.10">
    <property type="entry name" value="Glutamine Phosphoribosylpyrophosphate, subunit 1, domain 1"/>
    <property type="match status" value="1"/>
</dbReference>
<dbReference type="PANTHER" id="PTHR10937">
    <property type="entry name" value="GLUCOSAMINE--FRUCTOSE-6-PHOSPHATE AMINOTRANSFERASE, ISOMERIZING"/>
    <property type="match status" value="1"/>
</dbReference>
<keyword evidence="8" id="KW-0963">Cytoplasm</keyword>
<dbReference type="CDD" id="cd05008">
    <property type="entry name" value="SIS_GlmS_GlmD_1"/>
    <property type="match status" value="1"/>
</dbReference>
<feature type="active site" description="Nucleophile; for GATase activity" evidence="8">
    <location>
        <position position="2"/>
    </location>
</feature>
<evidence type="ECO:0000256" key="5">
    <source>
        <dbReference type="ARBA" id="ARBA00022679"/>
    </source>
</evidence>
<dbReference type="InterPro" id="IPR017932">
    <property type="entry name" value="GATase_2_dom"/>
</dbReference>
<dbReference type="InterPro" id="IPR029055">
    <property type="entry name" value="Ntn_hydrolases_N"/>
</dbReference>
<dbReference type="Pfam" id="PF01380">
    <property type="entry name" value="SIS"/>
    <property type="match status" value="2"/>
</dbReference>
<evidence type="ECO:0000256" key="7">
    <source>
        <dbReference type="ARBA" id="ARBA00022962"/>
    </source>
</evidence>
<comment type="catalytic activity">
    <reaction evidence="1 8">
        <text>D-fructose 6-phosphate + L-glutamine = D-glucosamine 6-phosphate + L-glutamate</text>
        <dbReference type="Rhea" id="RHEA:13237"/>
        <dbReference type="ChEBI" id="CHEBI:29985"/>
        <dbReference type="ChEBI" id="CHEBI:58359"/>
        <dbReference type="ChEBI" id="CHEBI:58725"/>
        <dbReference type="ChEBI" id="CHEBI:61527"/>
        <dbReference type="EC" id="2.6.1.16"/>
    </reaction>
</comment>
<dbReference type="InterPro" id="IPR035466">
    <property type="entry name" value="GlmS/AgaS_SIS"/>
</dbReference>
<evidence type="ECO:0000256" key="1">
    <source>
        <dbReference type="ARBA" id="ARBA00001031"/>
    </source>
</evidence>
<dbReference type="EMBL" id="JAYGHX010000014">
    <property type="protein sequence ID" value="MEA5392680.1"/>
    <property type="molecule type" value="Genomic_DNA"/>
</dbReference>
<accession>A0ABU5RY25</accession>
<comment type="caution">
    <text evidence="11">The sequence shown here is derived from an EMBL/GenBank/DDBJ whole genome shotgun (WGS) entry which is preliminary data.</text>
</comment>
<evidence type="ECO:0000259" key="9">
    <source>
        <dbReference type="PROSITE" id="PS51278"/>
    </source>
</evidence>
<dbReference type="Gene3D" id="3.40.50.10490">
    <property type="entry name" value="Glucose-6-phosphate isomerase like protein, domain 1"/>
    <property type="match status" value="2"/>
</dbReference>
<keyword evidence="7" id="KW-0315">Glutamine amidotransferase</keyword>
<dbReference type="PROSITE" id="PS51464">
    <property type="entry name" value="SIS"/>
    <property type="match status" value="2"/>
</dbReference>
<keyword evidence="6" id="KW-0677">Repeat</keyword>
<dbReference type="Pfam" id="PF13522">
    <property type="entry name" value="GATase_6"/>
    <property type="match status" value="1"/>
</dbReference>
<gene>
    <name evidence="8 11" type="primary">glmS</name>
    <name evidence="11" type="ORF">VB738_15555</name>
</gene>
<dbReference type="InterPro" id="IPR046348">
    <property type="entry name" value="SIS_dom_sf"/>
</dbReference>
<dbReference type="EC" id="2.6.1.16" evidence="2 8"/>
<feature type="domain" description="SIS" evidence="10">
    <location>
        <begin position="483"/>
        <end position="622"/>
    </location>
</feature>
<evidence type="ECO:0000256" key="2">
    <source>
        <dbReference type="ARBA" id="ARBA00012916"/>
    </source>
</evidence>
<dbReference type="InterPro" id="IPR001347">
    <property type="entry name" value="SIS_dom"/>
</dbReference>
<evidence type="ECO:0000259" key="10">
    <source>
        <dbReference type="PROSITE" id="PS51464"/>
    </source>
</evidence>
<dbReference type="GO" id="GO:0004360">
    <property type="term" value="F:glutamine-fructose-6-phosphate transaminase (isomerizing) activity"/>
    <property type="evidence" value="ECO:0007669"/>
    <property type="project" value="UniProtKB-EC"/>
</dbReference>